<organism evidence="1">
    <name type="scientific">bioreactor metagenome</name>
    <dbReference type="NCBI Taxonomy" id="1076179"/>
    <lineage>
        <taxon>unclassified sequences</taxon>
        <taxon>metagenomes</taxon>
        <taxon>ecological metagenomes</taxon>
    </lineage>
</organism>
<dbReference type="EMBL" id="VSSQ01034710">
    <property type="protein sequence ID" value="MPM86740.1"/>
    <property type="molecule type" value="Genomic_DNA"/>
</dbReference>
<comment type="caution">
    <text evidence="1">The sequence shown here is derived from an EMBL/GenBank/DDBJ whole genome shotgun (WGS) entry which is preliminary data.</text>
</comment>
<accession>A0A645DBB3</accession>
<proteinExistence type="predicted"/>
<reference evidence="1" key="1">
    <citation type="submission" date="2019-08" db="EMBL/GenBank/DDBJ databases">
        <authorList>
            <person name="Kucharzyk K."/>
            <person name="Murdoch R.W."/>
            <person name="Higgins S."/>
            <person name="Loffler F."/>
        </authorList>
    </citation>
    <scope>NUCLEOTIDE SEQUENCE</scope>
</reference>
<protein>
    <submittedName>
        <fullName evidence="1">Uncharacterized protein</fullName>
    </submittedName>
</protein>
<evidence type="ECO:0000313" key="1">
    <source>
        <dbReference type="EMBL" id="MPM86740.1"/>
    </source>
</evidence>
<gene>
    <name evidence="1" type="ORF">SDC9_133831</name>
</gene>
<name>A0A645DBB3_9ZZZZ</name>
<dbReference type="AlphaFoldDB" id="A0A645DBB3"/>
<sequence>MQGKTQLERVPFLFAKHPILLSEAVWKGGVLPRVSLKAESPAASVVLLLTAAWVPANAEILTRVSFVYRDGSRSAPRELRNKKELRDWFLATDSRGISPAFRFVSPRMLEYGVFLIEVTNPEPAKEVAAIELEAVGDALIILAGASLRTP</sequence>